<evidence type="ECO:0000256" key="3">
    <source>
        <dbReference type="ARBA" id="ARBA00022475"/>
    </source>
</evidence>
<evidence type="ECO:0000259" key="8">
    <source>
        <dbReference type="PROSITE" id="PS50928"/>
    </source>
</evidence>
<evidence type="ECO:0000256" key="2">
    <source>
        <dbReference type="ARBA" id="ARBA00022448"/>
    </source>
</evidence>
<comment type="similarity">
    <text evidence="7">Belongs to the binding-protein-dependent transport system permease family.</text>
</comment>
<name>A0ABM8ZV56_9VIBR</name>
<reference evidence="9" key="1">
    <citation type="submission" date="2021-11" db="EMBL/GenBank/DDBJ databases">
        <authorList>
            <person name="Rodrigo-Torres L."/>
            <person name="Arahal R. D."/>
            <person name="Lucena T."/>
        </authorList>
    </citation>
    <scope>NUCLEOTIDE SEQUENCE</scope>
    <source>
        <strain evidence="9">CECT 7929</strain>
    </source>
</reference>
<dbReference type="RefSeq" id="WP_290368694.1">
    <property type="nucleotide sequence ID" value="NZ_CAKLDI010000001.1"/>
</dbReference>
<sequence>MFASLQAWIADPETPKLLSLLPGAMLDTLIMVAIASVIGFIVGTVLGVILHQSKLGGIYQNAKLNLILGWVVNVGRSIPFLILMVALVPFTRFVVGTSIGTAGAVVPLTIGIIPFIARLIEGALMEVPSGLVEAAKAMGASKFQIICKVLLPEALPGIINALTITLITLISYSAMAGTVGGGGIGDYAVNYGYYRSQHGEMVVAIILLIILVQLVQSLGDYLVRRVDHR</sequence>
<dbReference type="SUPFAM" id="SSF161098">
    <property type="entry name" value="MetI-like"/>
    <property type="match status" value="1"/>
</dbReference>
<evidence type="ECO:0000256" key="5">
    <source>
        <dbReference type="ARBA" id="ARBA00022989"/>
    </source>
</evidence>
<feature type="transmembrane region" description="Helical" evidence="7">
    <location>
        <begin position="62"/>
        <end position="87"/>
    </location>
</feature>
<keyword evidence="2 7" id="KW-0813">Transport</keyword>
<dbReference type="PROSITE" id="PS50928">
    <property type="entry name" value="ABC_TM1"/>
    <property type="match status" value="1"/>
</dbReference>
<feature type="transmembrane region" description="Helical" evidence="7">
    <location>
        <begin position="93"/>
        <end position="117"/>
    </location>
</feature>
<feature type="transmembrane region" description="Helical" evidence="7">
    <location>
        <begin position="158"/>
        <end position="181"/>
    </location>
</feature>
<dbReference type="Proteomes" id="UP000838672">
    <property type="component" value="Unassembled WGS sequence"/>
</dbReference>
<comment type="caution">
    <text evidence="9">The sequence shown here is derived from an EMBL/GenBank/DDBJ whole genome shotgun (WGS) entry which is preliminary data.</text>
</comment>
<keyword evidence="5 7" id="KW-1133">Transmembrane helix</keyword>
<comment type="subcellular location">
    <subcellularLocation>
        <location evidence="1 7">Cell membrane</location>
        <topology evidence="1 7">Multi-pass membrane protein</topology>
    </subcellularLocation>
</comment>
<evidence type="ECO:0000256" key="6">
    <source>
        <dbReference type="ARBA" id="ARBA00023136"/>
    </source>
</evidence>
<dbReference type="PANTHER" id="PTHR30450:SF1">
    <property type="entry name" value="D-METHIONINE TRANSPORT SYSTEM PERMEASE PROTEIN METI-RELATED"/>
    <property type="match status" value="1"/>
</dbReference>
<dbReference type="InterPro" id="IPR000515">
    <property type="entry name" value="MetI-like"/>
</dbReference>
<feature type="transmembrane region" description="Helical" evidence="7">
    <location>
        <begin position="29"/>
        <end position="50"/>
    </location>
</feature>
<keyword evidence="6 7" id="KW-0472">Membrane</keyword>
<protein>
    <submittedName>
        <fullName evidence="9">D-methionine transport system permease protein MetI</fullName>
    </submittedName>
</protein>
<evidence type="ECO:0000313" key="10">
    <source>
        <dbReference type="Proteomes" id="UP000838672"/>
    </source>
</evidence>
<dbReference type="NCBIfam" id="NF008049">
    <property type="entry name" value="PRK10782.1"/>
    <property type="match status" value="1"/>
</dbReference>
<dbReference type="PANTHER" id="PTHR30450">
    <property type="entry name" value="ABC TRANSPORTER PERMEASE"/>
    <property type="match status" value="1"/>
</dbReference>
<gene>
    <name evidence="9" type="primary">metI</name>
    <name evidence="9" type="ORF">VST7929_02122</name>
</gene>
<keyword evidence="10" id="KW-1185">Reference proteome</keyword>
<dbReference type="InterPro" id="IPR051322">
    <property type="entry name" value="AA_ABC_Transporter_Permease"/>
</dbReference>
<dbReference type="Gene3D" id="1.10.3720.10">
    <property type="entry name" value="MetI-like"/>
    <property type="match status" value="1"/>
</dbReference>
<dbReference type="Pfam" id="PF00528">
    <property type="entry name" value="BPD_transp_1"/>
    <property type="match status" value="1"/>
</dbReference>
<keyword evidence="3" id="KW-1003">Cell membrane</keyword>
<feature type="transmembrane region" description="Helical" evidence="7">
    <location>
        <begin position="201"/>
        <end position="223"/>
    </location>
</feature>
<accession>A0ABM8ZV56</accession>
<evidence type="ECO:0000256" key="4">
    <source>
        <dbReference type="ARBA" id="ARBA00022692"/>
    </source>
</evidence>
<dbReference type="InterPro" id="IPR035906">
    <property type="entry name" value="MetI-like_sf"/>
</dbReference>
<proteinExistence type="inferred from homology"/>
<evidence type="ECO:0000256" key="1">
    <source>
        <dbReference type="ARBA" id="ARBA00004651"/>
    </source>
</evidence>
<dbReference type="CDD" id="cd06261">
    <property type="entry name" value="TM_PBP2"/>
    <property type="match status" value="1"/>
</dbReference>
<organism evidence="9 10">
    <name type="scientific">Vibrio stylophorae</name>
    <dbReference type="NCBI Taxonomy" id="659351"/>
    <lineage>
        <taxon>Bacteria</taxon>
        <taxon>Pseudomonadati</taxon>
        <taxon>Pseudomonadota</taxon>
        <taxon>Gammaproteobacteria</taxon>
        <taxon>Vibrionales</taxon>
        <taxon>Vibrionaceae</taxon>
        <taxon>Vibrio</taxon>
    </lineage>
</organism>
<dbReference type="EMBL" id="CAKLDI010000001">
    <property type="protein sequence ID" value="CAH0534209.1"/>
    <property type="molecule type" value="Genomic_DNA"/>
</dbReference>
<evidence type="ECO:0000256" key="7">
    <source>
        <dbReference type="RuleBase" id="RU363032"/>
    </source>
</evidence>
<keyword evidence="4 7" id="KW-0812">Transmembrane</keyword>
<evidence type="ECO:0000313" key="9">
    <source>
        <dbReference type="EMBL" id="CAH0534209.1"/>
    </source>
</evidence>
<feature type="domain" description="ABC transmembrane type-1" evidence="8">
    <location>
        <begin position="25"/>
        <end position="219"/>
    </location>
</feature>